<evidence type="ECO:0000256" key="1">
    <source>
        <dbReference type="SAM" id="Phobius"/>
    </source>
</evidence>
<dbReference type="Proteomes" id="UP001205748">
    <property type="component" value="Unassembled WGS sequence"/>
</dbReference>
<dbReference type="InterPro" id="IPR050923">
    <property type="entry name" value="Cell_Proc_Reg/RNA_Proc"/>
</dbReference>
<feature type="domain" description="FHA" evidence="2">
    <location>
        <begin position="69"/>
        <end position="118"/>
    </location>
</feature>
<dbReference type="CDD" id="cd00060">
    <property type="entry name" value="FHA"/>
    <property type="match status" value="1"/>
</dbReference>
<comment type="caution">
    <text evidence="3">The sequence shown here is derived from an EMBL/GenBank/DDBJ whole genome shotgun (WGS) entry which is preliminary data.</text>
</comment>
<sequence>MYSILSLIFRYLFILLIYLFMFGIIRLMYLDIKGIKKRAFQESTYLKLINRKDDLYFKVEESYSLGDETAIGRSSNNDIVIKDPYISKKHALIEKENEFYFIKDLGSSNGTFVNDEQVLNSIRLEHGDSIKIGQVNFLFVSDDKWEKEV</sequence>
<dbReference type="EMBL" id="JANKAS010000011">
    <property type="protein sequence ID" value="MCR1899600.1"/>
    <property type="molecule type" value="Genomic_DNA"/>
</dbReference>
<evidence type="ECO:0000313" key="4">
    <source>
        <dbReference type="Proteomes" id="UP001205748"/>
    </source>
</evidence>
<keyword evidence="1" id="KW-1133">Transmembrane helix</keyword>
<gene>
    <name evidence="3" type="ORF">NSA47_11495</name>
</gene>
<reference evidence="3" key="1">
    <citation type="submission" date="2022-07" db="EMBL/GenBank/DDBJ databases">
        <title>Enhanced cultured diversity of the mouse gut microbiota enables custom-made synthetic communities.</title>
        <authorList>
            <person name="Afrizal A."/>
        </authorList>
    </citation>
    <scope>NUCLEOTIDE SEQUENCE</scope>
    <source>
        <strain evidence="3">DSM 28593</strain>
    </source>
</reference>
<keyword evidence="4" id="KW-1185">Reference proteome</keyword>
<evidence type="ECO:0000313" key="3">
    <source>
        <dbReference type="EMBL" id="MCR1899600.1"/>
    </source>
</evidence>
<dbReference type="Pfam" id="PF00498">
    <property type="entry name" value="FHA"/>
    <property type="match status" value="1"/>
</dbReference>
<keyword evidence="1" id="KW-0472">Membrane</keyword>
<organism evidence="3 4">
    <name type="scientific">Irregularibacter muris</name>
    <dbReference type="NCBI Taxonomy" id="1796619"/>
    <lineage>
        <taxon>Bacteria</taxon>
        <taxon>Bacillati</taxon>
        <taxon>Bacillota</taxon>
        <taxon>Clostridia</taxon>
        <taxon>Eubacteriales</taxon>
        <taxon>Eubacteriaceae</taxon>
        <taxon>Irregularibacter</taxon>
    </lineage>
</organism>
<dbReference type="SMART" id="SM00240">
    <property type="entry name" value="FHA"/>
    <property type="match status" value="1"/>
</dbReference>
<dbReference type="PROSITE" id="PS50006">
    <property type="entry name" value="FHA_DOMAIN"/>
    <property type="match status" value="1"/>
</dbReference>
<name>A0AAE3HHQ6_9FIRM</name>
<dbReference type="Gene3D" id="2.60.200.20">
    <property type="match status" value="1"/>
</dbReference>
<dbReference type="SUPFAM" id="SSF49879">
    <property type="entry name" value="SMAD/FHA domain"/>
    <property type="match status" value="1"/>
</dbReference>
<dbReference type="RefSeq" id="WP_257532129.1">
    <property type="nucleotide sequence ID" value="NZ_JANKAS010000011.1"/>
</dbReference>
<keyword evidence="1" id="KW-0812">Transmembrane</keyword>
<feature type="transmembrane region" description="Helical" evidence="1">
    <location>
        <begin position="6"/>
        <end position="29"/>
    </location>
</feature>
<dbReference type="AlphaFoldDB" id="A0AAE3HHQ6"/>
<dbReference type="InterPro" id="IPR000253">
    <property type="entry name" value="FHA_dom"/>
</dbReference>
<proteinExistence type="predicted"/>
<evidence type="ECO:0000259" key="2">
    <source>
        <dbReference type="PROSITE" id="PS50006"/>
    </source>
</evidence>
<dbReference type="InterPro" id="IPR008984">
    <property type="entry name" value="SMAD_FHA_dom_sf"/>
</dbReference>
<protein>
    <submittedName>
        <fullName evidence="3">FHA domain-containing protein</fullName>
    </submittedName>
</protein>
<dbReference type="PANTHER" id="PTHR23308">
    <property type="entry name" value="NUCLEAR INHIBITOR OF PROTEIN PHOSPHATASE-1"/>
    <property type="match status" value="1"/>
</dbReference>
<accession>A0AAE3HHQ6</accession>